<proteinExistence type="predicted"/>
<evidence type="ECO:0000313" key="3">
    <source>
        <dbReference type="Proteomes" id="UP000076727"/>
    </source>
</evidence>
<feature type="compositionally biased region" description="Basic and acidic residues" evidence="1">
    <location>
        <begin position="18"/>
        <end position="33"/>
    </location>
</feature>
<evidence type="ECO:0000313" key="2">
    <source>
        <dbReference type="EMBL" id="KZT63193.1"/>
    </source>
</evidence>
<feature type="region of interest" description="Disordered" evidence="1">
    <location>
        <begin position="18"/>
        <end position="37"/>
    </location>
</feature>
<protein>
    <submittedName>
        <fullName evidence="2">Uncharacterized protein</fullName>
    </submittedName>
</protein>
<keyword evidence="3" id="KW-1185">Reference proteome</keyword>
<name>A0A165KIV6_9APHY</name>
<evidence type="ECO:0000256" key="1">
    <source>
        <dbReference type="SAM" id="MobiDB-lite"/>
    </source>
</evidence>
<dbReference type="AlphaFoldDB" id="A0A165KIV6"/>
<accession>A0A165KIV6</accession>
<organism evidence="2 3">
    <name type="scientific">Daedalea quercina L-15889</name>
    <dbReference type="NCBI Taxonomy" id="1314783"/>
    <lineage>
        <taxon>Eukaryota</taxon>
        <taxon>Fungi</taxon>
        <taxon>Dikarya</taxon>
        <taxon>Basidiomycota</taxon>
        <taxon>Agaricomycotina</taxon>
        <taxon>Agaricomycetes</taxon>
        <taxon>Polyporales</taxon>
        <taxon>Fomitopsis</taxon>
    </lineage>
</organism>
<dbReference type="Proteomes" id="UP000076727">
    <property type="component" value="Unassembled WGS sequence"/>
</dbReference>
<reference evidence="2 3" key="1">
    <citation type="journal article" date="2016" name="Mol. Biol. Evol.">
        <title>Comparative Genomics of Early-Diverging Mushroom-Forming Fungi Provides Insights into the Origins of Lignocellulose Decay Capabilities.</title>
        <authorList>
            <person name="Nagy L.G."/>
            <person name="Riley R."/>
            <person name="Tritt A."/>
            <person name="Adam C."/>
            <person name="Daum C."/>
            <person name="Floudas D."/>
            <person name="Sun H."/>
            <person name="Yadav J.S."/>
            <person name="Pangilinan J."/>
            <person name="Larsson K.H."/>
            <person name="Matsuura K."/>
            <person name="Barry K."/>
            <person name="Labutti K."/>
            <person name="Kuo R."/>
            <person name="Ohm R.A."/>
            <person name="Bhattacharya S.S."/>
            <person name="Shirouzu T."/>
            <person name="Yoshinaga Y."/>
            <person name="Martin F.M."/>
            <person name="Grigoriev I.V."/>
            <person name="Hibbett D.S."/>
        </authorList>
    </citation>
    <scope>NUCLEOTIDE SEQUENCE [LARGE SCALE GENOMIC DNA]</scope>
    <source>
        <strain evidence="2 3">L-15889</strain>
    </source>
</reference>
<gene>
    <name evidence="2" type="ORF">DAEQUDRAFT_760599</name>
</gene>
<dbReference type="EMBL" id="KV429221">
    <property type="protein sequence ID" value="KZT63193.1"/>
    <property type="molecule type" value="Genomic_DNA"/>
</dbReference>
<sequence length="160" mass="16541">MSVRVRNMVHLRVRRPKVDGRGRSGSIRGDRLCGRVGNVAPHTGRDGGGPQMPGMIVLPVFLTQHYAQDYARAIIGCRTACAFPVEAARSPVESERAAAAIALATGPGSESMAAYGQRTEAVIGPGSAAHAETIATAAGATTEWASESGVAAEAEEEEVG</sequence>